<organism evidence="1 2">
    <name type="scientific">Ameca splendens</name>
    <dbReference type="NCBI Taxonomy" id="208324"/>
    <lineage>
        <taxon>Eukaryota</taxon>
        <taxon>Metazoa</taxon>
        <taxon>Chordata</taxon>
        <taxon>Craniata</taxon>
        <taxon>Vertebrata</taxon>
        <taxon>Euteleostomi</taxon>
        <taxon>Actinopterygii</taxon>
        <taxon>Neopterygii</taxon>
        <taxon>Teleostei</taxon>
        <taxon>Neoteleostei</taxon>
        <taxon>Acanthomorphata</taxon>
        <taxon>Ovalentaria</taxon>
        <taxon>Atherinomorphae</taxon>
        <taxon>Cyprinodontiformes</taxon>
        <taxon>Goodeidae</taxon>
        <taxon>Ameca</taxon>
    </lineage>
</organism>
<evidence type="ECO:0000313" key="2">
    <source>
        <dbReference type="Proteomes" id="UP001469553"/>
    </source>
</evidence>
<gene>
    <name evidence="1" type="ORF">AMECASPLE_013238</name>
</gene>
<evidence type="ECO:0000313" key="1">
    <source>
        <dbReference type="EMBL" id="MEQ2279824.1"/>
    </source>
</evidence>
<comment type="caution">
    <text evidence="1">The sequence shown here is derived from an EMBL/GenBank/DDBJ whole genome shotgun (WGS) entry which is preliminary data.</text>
</comment>
<proteinExistence type="predicted"/>
<name>A0ABV0XEE3_9TELE</name>
<accession>A0ABV0XEE3</accession>
<sequence>MGLRTNILFCLSRRDLWTSYLYLLFPSMRVARTHCLHRLCLSGCTTLQDPSSFCTALQSSTVVLNLPCSTTGFFVAILRTAWSVAASGPVVLLDSGSRWGILPAVCLSSVSARDNLRAARLNSGFRTGRPLGRPPELCFVSGSGFVRVVVCFWPCFG</sequence>
<protein>
    <submittedName>
        <fullName evidence="1">Uncharacterized protein</fullName>
    </submittedName>
</protein>
<reference evidence="1 2" key="1">
    <citation type="submission" date="2021-06" db="EMBL/GenBank/DDBJ databases">
        <authorList>
            <person name="Palmer J.M."/>
        </authorList>
    </citation>
    <scope>NUCLEOTIDE SEQUENCE [LARGE SCALE GENOMIC DNA]</scope>
    <source>
        <strain evidence="1 2">AS_MEX2019</strain>
        <tissue evidence="1">Muscle</tissue>
    </source>
</reference>
<keyword evidence="2" id="KW-1185">Reference proteome</keyword>
<dbReference type="Proteomes" id="UP001469553">
    <property type="component" value="Unassembled WGS sequence"/>
</dbReference>
<dbReference type="EMBL" id="JAHRIP010000859">
    <property type="protein sequence ID" value="MEQ2279824.1"/>
    <property type="molecule type" value="Genomic_DNA"/>
</dbReference>